<dbReference type="InterPro" id="IPR012337">
    <property type="entry name" value="RNaseH-like_sf"/>
</dbReference>
<dbReference type="InterPro" id="IPR025525">
    <property type="entry name" value="hAT-like_transposase_RNase-H"/>
</dbReference>
<dbReference type="PANTHER" id="PTHR23272">
    <property type="entry name" value="BED FINGER-RELATED"/>
    <property type="match status" value="1"/>
</dbReference>
<proteinExistence type="predicted"/>
<dbReference type="Proteomes" id="UP001428341">
    <property type="component" value="Unassembled WGS sequence"/>
</dbReference>
<keyword evidence="4" id="KW-1185">Reference proteome</keyword>
<dbReference type="PANTHER" id="PTHR23272:SF193">
    <property type="entry name" value="OS07G0624100 PROTEIN"/>
    <property type="match status" value="1"/>
</dbReference>
<protein>
    <recommendedName>
        <fullName evidence="5">HAT C-terminal dimerisation domain-containing protein</fullName>
    </recommendedName>
</protein>
<dbReference type="GO" id="GO:0046983">
    <property type="term" value="F:protein dimerization activity"/>
    <property type="evidence" value="ECO:0007669"/>
    <property type="project" value="InterPro"/>
</dbReference>
<evidence type="ECO:0000259" key="2">
    <source>
        <dbReference type="Pfam" id="PF14372"/>
    </source>
</evidence>
<dbReference type="EMBL" id="JBCGBO010000007">
    <property type="protein sequence ID" value="KAK9187656.1"/>
    <property type="molecule type" value="Genomic_DNA"/>
</dbReference>
<dbReference type="GO" id="GO:0003677">
    <property type="term" value="F:DNA binding"/>
    <property type="evidence" value="ECO:0007669"/>
    <property type="project" value="InterPro"/>
</dbReference>
<name>A0AAP0QJ36_9ROSI</name>
<feature type="domain" description="HAT C-terminal dimerisation" evidence="1">
    <location>
        <begin position="120"/>
        <end position="203"/>
    </location>
</feature>
<dbReference type="Pfam" id="PF14372">
    <property type="entry name" value="hAT-like_RNase-H"/>
    <property type="match status" value="1"/>
</dbReference>
<dbReference type="Pfam" id="PF05699">
    <property type="entry name" value="Dimer_Tnp_hAT"/>
    <property type="match status" value="1"/>
</dbReference>
<evidence type="ECO:0000313" key="4">
    <source>
        <dbReference type="Proteomes" id="UP001428341"/>
    </source>
</evidence>
<comment type="caution">
    <text evidence="3">The sequence shown here is derived from an EMBL/GenBank/DDBJ whole genome shotgun (WGS) entry which is preliminary data.</text>
</comment>
<evidence type="ECO:0000259" key="1">
    <source>
        <dbReference type="Pfam" id="PF05699"/>
    </source>
</evidence>
<sequence length="225" mass="26436">MAENTKKKYDKYNRNYKSVNPYLFVFMLLDPRHKERFLRYCFVVLFGEFKANELAVKVWNNLSSLYDEYKLLYCDDVEVMEVVNDKKELEVDNEVDARLMFDSGYIKILNDNISIKCKTEVDLYLTELYENPKNESFEILDWWKINSSKCPISSYYARDILVMHVSTVVSESAFSIGGRVLDPHRCSLSTRTVNALICTQNWLRSTSINLDEAIDEIEYIKTGKM</sequence>
<dbReference type="AlphaFoldDB" id="A0AAP0QJ36"/>
<dbReference type="SUPFAM" id="SSF53098">
    <property type="entry name" value="Ribonuclease H-like"/>
    <property type="match status" value="1"/>
</dbReference>
<reference evidence="3 4" key="1">
    <citation type="submission" date="2024-05" db="EMBL/GenBank/DDBJ databases">
        <title>Haplotype-resolved chromosome-level genome assembly of Huyou (Citrus changshanensis).</title>
        <authorList>
            <person name="Miao C."/>
            <person name="Chen W."/>
            <person name="Wu Y."/>
            <person name="Wang L."/>
            <person name="Zhao S."/>
            <person name="Grierson D."/>
            <person name="Xu C."/>
            <person name="Chen K."/>
        </authorList>
    </citation>
    <scope>NUCLEOTIDE SEQUENCE [LARGE SCALE GENOMIC DNA]</scope>
    <source>
        <strain evidence="3">01-14</strain>
        <tissue evidence="3">Leaf</tissue>
    </source>
</reference>
<accession>A0AAP0QJ36</accession>
<evidence type="ECO:0000313" key="3">
    <source>
        <dbReference type="EMBL" id="KAK9187656.1"/>
    </source>
</evidence>
<evidence type="ECO:0008006" key="5">
    <source>
        <dbReference type="Google" id="ProtNLM"/>
    </source>
</evidence>
<dbReference type="InterPro" id="IPR008906">
    <property type="entry name" value="HATC_C_dom"/>
</dbReference>
<feature type="domain" description="hAT-like transposase RNase-H fold" evidence="2">
    <location>
        <begin position="1"/>
        <end position="69"/>
    </location>
</feature>
<gene>
    <name evidence="3" type="ORF">WN944_019054</name>
</gene>
<organism evidence="3 4">
    <name type="scientific">Citrus x changshan-huyou</name>
    <dbReference type="NCBI Taxonomy" id="2935761"/>
    <lineage>
        <taxon>Eukaryota</taxon>
        <taxon>Viridiplantae</taxon>
        <taxon>Streptophyta</taxon>
        <taxon>Embryophyta</taxon>
        <taxon>Tracheophyta</taxon>
        <taxon>Spermatophyta</taxon>
        <taxon>Magnoliopsida</taxon>
        <taxon>eudicotyledons</taxon>
        <taxon>Gunneridae</taxon>
        <taxon>Pentapetalae</taxon>
        <taxon>rosids</taxon>
        <taxon>malvids</taxon>
        <taxon>Sapindales</taxon>
        <taxon>Rutaceae</taxon>
        <taxon>Aurantioideae</taxon>
        <taxon>Citrus</taxon>
    </lineage>
</organism>